<sequence>MARMRRLAAAAAVLIAGASAFPAFTTPNSVDVSGHTCPLVDRSGLACPILCVRDQRDCPAALAAPECAAGEQLCADGGCHASCADVANPCLCGRDPADMAAYAACPAYGPTVAVVEFDPAIKQRQIEEACLRAWGMGNASVPAWDAASADGPMWGECPGAHEPQLTFTEPFCLAFYAILGAELVLFAAWHLYKSWRERNAHVWRQLCALQPTRVLSGADNDDDDYADSDCDAAEKMPAWGAEWPLGVAKGDGGGSDQSPAGIPAGMALLRGFDGSWAGLALYVLALASTAGWFVVLAVVVADYYGAVVGGVPYGLLANSNTSMIVFIFVWHAAALWHSAMLAARGRLRNYFRLECPLAQARVVQVEERQTEEVLTQGAHTRLTAMVGRLRASLVARLGLDIAVTSCPLHRAGARGRPYIEHRCARYTLGGAGGFEAARYVLGATQRALLAHAGGLTERAAGERARWLGENIIRVRVAPFPAALLDELFSYFYLYQMLCFWVWCYFAYYKPALIQMGIIIGSALIKTAVRQRSERRIKSLAERRRGCRVRRGGVWMDLDSAELVPGDAIALEAGMELMCDGCVVRGDAVMDESSLTGEAMPVRKLCLEASDAPFVLGQGASRVHSVFAGTRVVQCLAARGGGGSSEPATQVLVLGTRTQTDQGALLRRILYPAPQSFVFDEQLRVALLFLLAYGGVCFGLSIWLMGHDVTSWFYGLFLVSQVAAPLLPAALVAGQTVAASRLRRMRIFCIDLPRILMAGKARVFCFDKTGTLTKSSLDYHAVHAIHECPDGVRFAPEPEPAMARLPRLLQVGFAACHAVAMVDGSPVGNPVDVAQFCETGWTLGSGGSGPHLEVLEPPADHGSAGGPVHTVRRHEFQHARQSMSVAVLDPATGHVHVFVKGSFERIRQLAAADRLPADYDAVAARWAQQGCYVLALATRDLGPVAPDSVALMAREELEDGCVPVALLLFRNQLKDDTAAAIAELRAGGTRTVMVTGDAALTGVYIARACGMVDPHVRILLGDMDTTAAGRALVWRDTETNAAVDDVGLLLREGDRAAPVELAVTAAAFEHLDTTDALRGLLLDIRVFARMTPHGKVRCVRLHMERAVTAMCGDGGNDSGALRAAHVGLALSEAEASIVSPFSTSTQSARAAVDLLRQGRAAVATSVAAYKFVVNYATTMAMLEITQFYFSVIVSQAVWITIDGMLTISMVSALTQLQPARRLHRRRPTARLLGAHTLASIWGQTAINHAFLFGCLALLFRQQWFRCHEFDSRDIDTSLWWLLADNYEAEVISIVCLFQFINAAAVYNFGYRFRRAWATNYPLLVLYGFFMALVSAFALADPNALGCWYHVNCGKRATLQAMGYHAIGLDTYNSPLGHNVMPRRFRWTLWALCATNVVTCLLYEKIVVLGPVGRWVLRLWRARFPDRRRVHIKL</sequence>
<gene>
    <name evidence="1" type="ORF">IWQ57_002353</name>
</gene>
<organism evidence="1 2">
    <name type="scientific">Coemansia nantahalensis</name>
    <dbReference type="NCBI Taxonomy" id="2789366"/>
    <lineage>
        <taxon>Eukaryota</taxon>
        <taxon>Fungi</taxon>
        <taxon>Fungi incertae sedis</taxon>
        <taxon>Zoopagomycota</taxon>
        <taxon>Kickxellomycotina</taxon>
        <taxon>Kickxellomycetes</taxon>
        <taxon>Kickxellales</taxon>
        <taxon>Kickxellaceae</taxon>
        <taxon>Coemansia</taxon>
    </lineage>
</organism>
<evidence type="ECO:0000313" key="2">
    <source>
        <dbReference type="Proteomes" id="UP001140234"/>
    </source>
</evidence>
<protein>
    <submittedName>
        <fullName evidence="1">Uncharacterized protein</fullName>
    </submittedName>
</protein>
<name>A0ACC1K118_9FUNG</name>
<dbReference type="Proteomes" id="UP001140234">
    <property type="component" value="Unassembled WGS sequence"/>
</dbReference>
<dbReference type="EMBL" id="JANBUJ010000593">
    <property type="protein sequence ID" value="KAJ2771121.1"/>
    <property type="molecule type" value="Genomic_DNA"/>
</dbReference>
<evidence type="ECO:0000313" key="1">
    <source>
        <dbReference type="EMBL" id="KAJ2771121.1"/>
    </source>
</evidence>
<comment type="caution">
    <text evidence="1">The sequence shown here is derived from an EMBL/GenBank/DDBJ whole genome shotgun (WGS) entry which is preliminary data.</text>
</comment>
<accession>A0ACC1K118</accession>
<keyword evidence="2" id="KW-1185">Reference proteome</keyword>
<reference evidence="1" key="1">
    <citation type="submission" date="2022-07" db="EMBL/GenBank/DDBJ databases">
        <title>Phylogenomic reconstructions and comparative analyses of Kickxellomycotina fungi.</title>
        <authorList>
            <person name="Reynolds N.K."/>
            <person name="Stajich J.E."/>
            <person name="Barry K."/>
            <person name="Grigoriev I.V."/>
            <person name="Crous P."/>
            <person name="Smith M.E."/>
        </authorList>
    </citation>
    <scope>NUCLEOTIDE SEQUENCE</scope>
    <source>
        <strain evidence="1">CBS 109366</strain>
    </source>
</reference>
<proteinExistence type="predicted"/>